<sequence>MSSLTPSPSSQSQPSKPQRVLACVRCQQRKVKCNRRFPCQHCTASRVQCVPATLTPRGQRRRRFPERELLDRLRKYEDLLRQNNIKFEPLHTDPARQRGAEFPHKHRNDESDEDPSEVGASPATTVGSERVYEAKNLWHALSQGVRPHHSNDSDNDSNSQYDDLREVVAHKGWVQLFGDNDHLLFGFANSNIDLSTLHPKPVQMFRLWQVYLDNVNPLLKVTHTPSLQGLIIEAASDVSNINPALEALMFGIYCMAMLSLEVDDCQAIFGSSKEDLTTRFQFGCQQALINCGFLRSADRNCLTALYLYLISVRRYTVPQSLSAMLGIAIRIAQRMGIHSESALSKHTPLEAELRRRLWWSLVLFDTRMSEMADHKTATLAPTWDCKIPLNVNDSDLSPEMKEPPTVQGNSTDALFVVVRSELADFVRSASFYLDFTNPALKSIAKPDQHEYVVSEAVALGNLEKTIDDKYLKFCDPENQLHFMTIWWTRTYLAKCRFLEHHSRHTNSSLPLTEAQRDVAIALACRMLECDTRLRSSHLSKRFQWMVYLYFPFPAYIQILQDLRRRPGSKEAERAWEVMSNNYDTTFVFINRDSDSPFFKAFTKMLLDAWEAREVAFSQGGDSKLLIPPSIVSAVRHRVAQVAQNAQIAAAQQLGDLNNVQPLIGRTLGFPDAYA</sequence>
<evidence type="ECO:0000313" key="6">
    <source>
        <dbReference type="EMBL" id="PMD20652.1"/>
    </source>
</evidence>
<dbReference type="SUPFAM" id="SSF57701">
    <property type="entry name" value="Zn2/Cys6 DNA-binding domain"/>
    <property type="match status" value="1"/>
</dbReference>
<dbReference type="GO" id="GO:0003677">
    <property type="term" value="F:DNA binding"/>
    <property type="evidence" value="ECO:0007669"/>
    <property type="project" value="InterPro"/>
</dbReference>
<evidence type="ECO:0000256" key="1">
    <source>
        <dbReference type="ARBA" id="ARBA00004123"/>
    </source>
</evidence>
<protein>
    <recommendedName>
        <fullName evidence="5">Zn(2)-C6 fungal-type domain-containing protein</fullName>
    </recommendedName>
</protein>
<dbReference type="InterPro" id="IPR036864">
    <property type="entry name" value="Zn2-C6_fun-type_DNA-bd_sf"/>
</dbReference>
<dbReference type="GO" id="GO:0008270">
    <property type="term" value="F:zinc ion binding"/>
    <property type="evidence" value="ECO:0007669"/>
    <property type="project" value="InterPro"/>
</dbReference>
<evidence type="ECO:0000256" key="3">
    <source>
        <dbReference type="ARBA" id="ARBA00023242"/>
    </source>
</evidence>
<dbReference type="CDD" id="cd12148">
    <property type="entry name" value="fungal_TF_MHR"/>
    <property type="match status" value="1"/>
</dbReference>
<dbReference type="PANTHER" id="PTHR31001">
    <property type="entry name" value="UNCHARACTERIZED TRANSCRIPTIONAL REGULATORY PROTEIN"/>
    <property type="match status" value="1"/>
</dbReference>
<dbReference type="Gene3D" id="4.10.240.10">
    <property type="entry name" value="Zn(2)-C6 fungal-type DNA-binding domain"/>
    <property type="match status" value="1"/>
</dbReference>
<reference evidence="6 7" key="1">
    <citation type="submission" date="2016-05" db="EMBL/GenBank/DDBJ databases">
        <title>A degradative enzymes factory behind the ericoid mycorrhizal symbiosis.</title>
        <authorList>
            <consortium name="DOE Joint Genome Institute"/>
            <person name="Martino E."/>
            <person name="Morin E."/>
            <person name="Grelet G."/>
            <person name="Kuo A."/>
            <person name="Kohler A."/>
            <person name="Daghino S."/>
            <person name="Barry K."/>
            <person name="Choi C."/>
            <person name="Cichocki N."/>
            <person name="Clum A."/>
            <person name="Copeland A."/>
            <person name="Hainaut M."/>
            <person name="Haridas S."/>
            <person name="Labutti K."/>
            <person name="Lindquist E."/>
            <person name="Lipzen A."/>
            <person name="Khouja H.-R."/>
            <person name="Murat C."/>
            <person name="Ohm R."/>
            <person name="Olson A."/>
            <person name="Spatafora J."/>
            <person name="Veneault-Fourrey C."/>
            <person name="Henrissat B."/>
            <person name="Grigoriev I."/>
            <person name="Martin F."/>
            <person name="Perotto S."/>
        </authorList>
    </citation>
    <scope>NUCLEOTIDE SEQUENCE [LARGE SCALE GENOMIC DNA]</scope>
    <source>
        <strain evidence="6 7">UAMH 7357</strain>
    </source>
</reference>
<dbReference type="Pfam" id="PF04082">
    <property type="entry name" value="Fungal_trans"/>
    <property type="match status" value="1"/>
</dbReference>
<dbReference type="STRING" id="1745343.A0A2J6Q301"/>
<dbReference type="GO" id="GO:0000981">
    <property type="term" value="F:DNA-binding transcription factor activity, RNA polymerase II-specific"/>
    <property type="evidence" value="ECO:0007669"/>
    <property type="project" value="InterPro"/>
</dbReference>
<name>A0A2J6Q301_9HELO</name>
<keyword evidence="7" id="KW-1185">Reference proteome</keyword>
<evidence type="ECO:0000256" key="2">
    <source>
        <dbReference type="ARBA" id="ARBA00022723"/>
    </source>
</evidence>
<feature type="region of interest" description="Disordered" evidence="4">
    <location>
        <begin position="87"/>
        <end position="126"/>
    </location>
</feature>
<dbReference type="OrthoDB" id="2269373at2759"/>
<feature type="domain" description="Zn(2)-C6 fungal-type" evidence="5">
    <location>
        <begin position="22"/>
        <end position="50"/>
    </location>
</feature>
<gene>
    <name evidence="6" type="ORF">NA56DRAFT_679731</name>
</gene>
<keyword evidence="3" id="KW-0539">Nucleus</keyword>
<keyword evidence="2" id="KW-0479">Metal-binding</keyword>
<proteinExistence type="predicted"/>
<dbReference type="SMART" id="SM00906">
    <property type="entry name" value="Fungal_trans"/>
    <property type="match status" value="1"/>
</dbReference>
<dbReference type="InterPro" id="IPR050613">
    <property type="entry name" value="Sec_Metabolite_Reg"/>
</dbReference>
<evidence type="ECO:0000256" key="4">
    <source>
        <dbReference type="SAM" id="MobiDB-lite"/>
    </source>
</evidence>
<dbReference type="GO" id="GO:0006351">
    <property type="term" value="P:DNA-templated transcription"/>
    <property type="evidence" value="ECO:0007669"/>
    <property type="project" value="InterPro"/>
</dbReference>
<dbReference type="PROSITE" id="PS50048">
    <property type="entry name" value="ZN2_CY6_FUNGAL_2"/>
    <property type="match status" value="1"/>
</dbReference>
<dbReference type="CDD" id="cd00067">
    <property type="entry name" value="GAL4"/>
    <property type="match status" value="1"/>
</dbReference>
<dbReference type="EMBL" id="KZ613484">
    <property type="protein sequence ID" value="PMD20652.1"/>
    <property type="molecule type" value="Genomic_DNA"/>
</dbReference>
<dbReference type="InterPro" id="IPR001138">
    <property type="entry name" value="Zn2Cys6_DnaBD"/>
</dbReference>
<dbReference type="SMART" id="SM00066">
    <property type="entry name" value="GAL4"/>
    <property type="match status" value="1"/>
</dbReference>
<dbReference type="AlphaFoldDB" id="A0A2J6Q301"/>
<accession>A0A2J6Q301</accession>
<organism evidence="6 7">
    <name type="scientific">Hyaloscypha hepaticicola</name>
    <dbReference type="NCBI Taxonomy" id="2082293"/>
    <lineage>
        <taxon>Eukaryota</taxon>
        <taxon>Fungi</taxon>
        <taxon>Dikarya</taxon>
        <taxon>Ascomycota</taxon>
        <taxon>Pezizomycotina</taxon>
        <taxon>Leotiomycetes</taxon>
        <taxon>Helotiales</taxon>
        <taxon>Hyaloscyphaceae</taxon>
        <taxon>Hyaloscypha</taxon>
    </lineage>
</organism>
<comment type="subcellular location">
    <subcellularLocation>
        <location evidence="1">Nucleus</location>
    </subcellularLocation>
</comment>
<evidence type="ECO:0000313" key="7">
    <source>
        <dbReference type="Proteomes" id="UP000235672"/>
    </source>
</evidence>
<dbReference type="Proteomes" id="UP000235672">
    <property type="component" value="Unassembled WGS sequence"/>
</dbReference>
<feature type="compositionally biased region" description="Basic and acidic residues" evidence="4">
    <location>
        <begin position="88"/>
        <end position="109"/>
    </location>
</feature>
<dbReference type="GO" id="GO:0005634">
    <property type="term" value="C:nucleus"/>
    <property type="evidence" value="ECO:0007669"/>
    <property type="project" value="UniProtKB-SubCell"/>
</dbReference>
<evidence type="ECO:0000259" key="5">
    <source>
        <dbReference type="PROSITE" id="PS50048"/>
    </source>
</evidence>
<dbReference type="InterPro" id="IPR007219">
    <property type="entry name" value="XnlR_reg_dom"/>
</dbReference>
<dbReference type="PANTHER" id="PTHR31001:SF45">
    <property type="entry name" value="ZN(II)2CYS6 TRANSCRIPTION FACTOR (EUROFUNG)"/>
    <property type="match status" value="1"/>
</dbReference>
<dbReference type="Pfam" id="PF00172">
    <property type="entry name" value="Zn_clus"/>
    <property type="match status" value="1"/>
</dbReference>